<dbReference type="AlphaFoldDB" id="A0AA40EGJ8"/>
<keyword evidence="4 11" id="KW-0031">Aminopeptidase</keyword>
<dbReference type="EMBL" id="JAUKTV010000004">
    <property type="protein sequence ID" value="KAK0739190.1"/>
    <property type="molecule type" value="Genomic_DNA"/>
</dbReference>
<evidence type="ECO:0000256" key="12">
    <source>
        <dbReference type="PIRSR" id="PIRSR007828-1"/>
    </source>
</evidence>
<dbReference type="GO" id="GO:0008239">
    <property type="term" value="F:dipeptidyl-peptidase activity"/>
    <property type="evidence" value="ECO:0007669"/>
    <property type="project" value="UniProtKB-UniRule"/>
</dbReference>
<evidence type="ECO:0000256" key="9">
    <source>
        <dbReference type="ARBA" id="ARBA00022833"/>
    </source>
</evidence>
<evidence type="ECO:0000256" key="8">
    <source>
        <dbReference type="ARBA" id="ARBA00022801"/>
    </source>
</evidence>
<dbReference type="PANTHER" id="PTHR23422">
    <property type="entry name" value="DIPEPTIDYL PEPTIDASE III-RELATED"/>
    <property type="match status" value="1"/>
</dbReference>
<feature type="active site" evidence="12">
    <location>
        <position position="478"/>
    </location>
</feature>
<evidence type="ECO:0000256" key="2">
    <source>
        <dbReference type="ARBA" id="ARBA00004496"/>
    </source>
</evidence>
<reference evidence="14" key="1">
    <citation type="submission" date="2023-06" db="EMBL/GenBank/DDBJ databases">
        <title>Genome-scale phylogeny and comparative genomics of the fungal order Sordariales.</title>
        <authorList>
            <consortium name="Lawrence Berkeley National Laboratory"/>
            <person name="Hensen N."/>
            <person name="Bonometti L."/>
            <person name="Westerberg I."/>
            <person name="Brannstrom I.O."/>
            <person name="Guillou S."/>
            <person name="Cros-Aarteil S."/>
            <person name="Calhoun S."/>
            <person name="Haridas S."/>
            <person name="Kuo A."/>
            <person name="Mondo S."/>
            <person name="Pangilinan J."/>
            <person name="Riley R."/>
            <person name="Labutti K."/>
            <person name="Andreopoulos B."/>
            <person name="Lipzen A."/>
            <person name="Chen C."/>
            <person name="Yanf M."/>
            <person name="Daum C."/>
            <person name="Ng V."/>
            <person name="Clum A."/>
            <person name="Steindorff A."/>
            <person name="Ohm R."/>
            <person name="Martin F."/>
            <person name="Silar P."/>
            <person name="Natvig D."/>
            <person name="Lalanne C."/>
            <person name="Gautier V."/>
            <person name="Ament-Velasquez S.L."/>
            <person name="Kruys A."/>
            <person name="Hutchinson M.I."/>
            <person name="Powell A.J."/>
            <person name="Barry K."/>
            <person name="Miller A.N."/>
            <person name="Grigoriev I.V."/>
            <person name="Debuchy R."/>
            <person name="Gladieux P."/>
            <person name="Thoren M.H."/>
            <person name="Johannesson H."/>
        </authorList>
    </citation>
    <scope>NUCLEOTIDE SEQUENCE</scope>
    <source>
        <strain evidence="14">CBS 540.89</strain>
    </source>
</reference>
<evidence type="ECO:0000256" key="10">
    <source>
        <dbReference type="ARBA" id="ARBA00023049"/>
    </source>
</evidence>
<dbReference type="GO" id="GO:0046872">
    <property type="term" value="F:metal ion binding"/>
    <property type="evidence" value="ECO:0007669"/>
    <property type="project" value="UniProtKB-KW"/>
</dbReference>
<dbReference type="EC" id="3.4.14.4" evidence="11"/>
<keyword evidence="7 11" id="KW-0479">Metal-binding</keyword>
<evidence type="ECO:0000256" key="3">
    <source>
        <dbReference type="ARBA" id="ARBA00010200"/>
    </source>
</evidence>
<evidence type="ECO:0000256" key="11">
    <source>
        <dbReference type="PIRNR" id="PIRNR007828"/>
    </source>
</evidence>
<feature type="binding site" evidence="13">
    <location>
        <position position="536"/>
    </location>
    <ligand>
        <name>Zn(2+)</name>
        <dbReference type="ChEBI" id="CHEBI:29105"/>
        <note>catalytic</note>
    </ligand>
</feature>
<dbReference type="GO" id="GO:0008235">
    <property type="term" value="F:metalloexopeptidase activity"/>
    <property type="evidence" value="ECO:0007669"/>
    <property type="project" value="InterPro"/>
</dbReference>
<protein>
    <recommendedName>
        <fullName evidence="11">Dipeptidyl peptidase 3</fullName>
        <ecNumber evidence="11">3.4.14.4</ecNumber>
    </recommendedName>
    <alternativeName>
        <fullName evidence="11">Dipeptidyl aminopeptidase III</fullName>
    </alternativeName>
    <alternativeName>
        <fullName evidence="11">Dipeptidyl peptidase III</fullName>
    </alternativeName>
</protein>
<evidence type="ECO:0000256" key="6">
    <source>
        <dbReference type="ARBA" id="ARBA00022670"/>
    </source>
</evidence>
<keyword evidence="6 11" id="KW-0645">Protease</keyword>
<proteinExistence type="inferred from homology"/>
<dbReference type="Pfam" id="PF03571">
    <property type="entry name" value="Peptidase_M49"/>
    <property type="match status" value="1"/>
</dbReference>
<dbReference type="PIRSF" id="PIRSF007828">
    <property type="entry name" value="Dipeptidyl-peptidase_III"/>
    <property type="match status" value="1"/>
</dbReference>
<evidence type="ECO:0000313" key="15">
    <source>
        <dbReference type="Proteomes" id="UP001172159"/>
    </source>
</evidence>
<feature type="binding site" evidence="13">
    <location>
        <position position="482"/>
    </location>
    <ligand>
        <name>Zn(2+)</name>
        <dbReference type="ChEBI" id="CHEBI:29105"/>
        <note>catalytic</note>
    </ligand>
</feature>
<name>A0AA40EGJ8_9PEZI</name>
<evidence type="ECO:0000256" key="13">
    <source>
        <dbReference type="PIRSR" id="PIRSR007828-2"/>
    </source>
</evidence>
<dbReference type="GO" id="GO:0005737">
    <property type="term" value="C:cytoplasm"/>
    <property type="evidence" value="ECO:0007669"/>
    <property type="project" value="UniProtKB-SubCell"/>
</dbReference>
<keyword evidence="9 11" id="KW-0862">Zinc</keyword>
<dbReference type="InterPro" id="IPR039461">
    <property type="entry name" value="Peptidase_M49"/>
</dbReference>
<organism evidence="14 15">
    <name type="scientific">Apiosordaria backusii</name>
    <dbReference type="NCBI Taxonomy" id="314023"/>
    <lineage>
        <taxon>Eukaryota</taxon>
        <taxon>Fungi</taxon>
        <taxon>Dikarya</taxon>
        <taxon>Ascomycota</taxon>
        <taxon>Pezizomycotina</taxon>
        <taxon>Sordariomycetes</taxon>
        <taxon>Sordariomycetidae</taxon>
        <taxon>Sordariales</taxon>
        <taxon>Lasiosphaeriaceae</taxon>
        <taxon>Apiosordaria</taxon>
    </lineage>
</organism>
<dbReference type="Proteomes" id="UP001172159">
    <property type="component" value="Unassembled WGS sequence"/>
</dbReference>
<keyword evidence="10 11" id="KW-0482">Metalloprotease</keyword>
<evidence type="ECO:0000256" key="1">
    <source>
        <dbReference type="ARBA" id="ARBA00001336"/>
    </source>
</evidence>
<comment type="similarity">
    <text evidence="3 11">Belongs to the peptidase M49 family.</text>
</comment>
<keyword evidence="5 11" id="KW-0963">Cytoplasm</keyword>
<evidence type="ECO:0000313" key="14">
    <source>
        <dbReference type="EMBL" id="KAK0739190.1"/>
    </source>
</evidence>
<dbReference type="GO" id="GO:0004177">
    <property type="term" value="F:aminopeptidase activity"/>
    <property type="evidence" value="ECO:0007669"/>
    <property type="project" value="UniProtKB-KW"/>
</dbReference>
<dbReference type="PANTHER" id="PTHR23422:SF11">
    <property type="entry name" value="DIPEPTIDYL PEPTIDASE 3"/>
    <property type="match status" value="1"/>
</dbReference>
<dbReference type="InterPro" id="IPR005317">
    <property type="entry name" value="Dipeptidyl-peptase3"/>
</dbReference>
<comment type="catalytic activity">
    <reaction evidence="1 11">
        <text>Release of an N-terminal dipeptide from a peptide comprising four or more residues, with broad specificity. Also acts on dipeptidyl 2-naphthylamides.</text>
        <dbReference type="EC" id="3.4.14.4"/>
    </reaction>
</comment>
<comment type="caution">
    <text evidence="14">The sequence shown here is derived from an EMBL/GenBank/DDBJ whole genome shotgun (WGS) entry which is preliminary data.</text>
</comment>
<evidence type="ECO:0000256" key="4">
    <source>
        <dbReference type="ARBA" id="ARBA00022438"/>
    </source>
</evidence>
<evidence type="ECO:0000256" key="7">
    <source>
        <dbReference type="ARBA" id="ARBA00022723"/>
    </source>
</evidence>
<comment type="cofactor">
    <cofactor evidence="11 13">
        <name>Zn(2+)</name>
        <dbReference type="ChEBI" id="CHEBI:29105"/>
    </cofactor>
    <text evidence="11 13">Binds 1 zinc ion per subunit.</text>
</comment>
<dbReference type="Gene3D" id="3.30.540.30">
    <property type="match status" value="2"/>
</dbReference>
<dbReference type="GO" id="GO:0006508">
    <property type="term" value="P:proteolysis"/>
    <property type="evidence" value="ECO:0007669"/>
    <property type="project" value="UniProtKB-KW"/>
</dbReference>
<keyword evidence="15" id="KW-1185">Reference proteome</keyword>
<gene>
    <name evidence="14" type="ORF">B0T21DRAFT_382284</name>
</gene>
<accession>A0AA40EGJ8</accession>
<sequence>MTPCRYFGLTLLVEGRRIIVKRIAKRTEAPQSQIFSHLGYCIPVLYCTRLLLQKSTNRGGRITPGKGGRYRRIFQLGIREQFGGLTAREQRYAHHMARAAWFGARIILEQVSPESRPIFDFILELYRTCSGNWGTIAEQAGIEREQLQRFLTYAATFLSNVGNYYGSGDQKFTPDVEESSISAIPPYGLGFPSNTTQSSYYPGELISKEEIAMVSRVLEQNSIFPENTRVRKAKNKGDFEVLTASIQGDDDDSIRTFATPDQKGVIRLIRGDHSSALNNICSELTQVANFAANDTQVEFLQSYIESFETGSLDTYRESQRIWVRDKAPRVENIFGFVEPYRDPYGIRAEFEGLVAIADDKETQLLTRLVENSATFIRRLPWATAENDGRGPFEKSLFEPPDFASIHTLAYCSSIIFPGINLPNYNNIRQEDGFKNVIISNRMATESWAPQYPFIDPSEAETFTKHKFPAYYWWVVLHELLGHGTGQMIVETEEGKYNFDINNPPISPLTGQPITSWYKPGQTWNGQFADLATTVDECRAELVGAYLMDDLELLELFGFTNSSEISAEDLTFNVYQQLGVDGLRGLSNFNINTGKWGQAHSRAHFAILKCLLLDGNGVVTVVHDGPTQTLRVRVDRSKILTHGKPALGNMLLRLHMYRCTADASACRAYYEQLSTVDGEHLEWRETVLANKPPPFVFVHANTFLDGEKVVLKEYESTAEGVIQSWAERGV</sequence>
<comment type="subcellular location">
    <subcellularLocation>
        <location evidence="2">Cytoplasm</location>
    </subcellularLocation>
</comment>
<keyword evidence="8 11" id="KW-0378">Hydrolase</keyword>
<feature type="binding site" evidence="13">
    <location>
        <position position="477"/>
    </location>
    <ligand>
        <name>Zn(2+)</name>
        <dbReference type="ChEBI" id="CHEBI:29105"/>
        <note>catalytic</note>
    </ligand>
</feature>
<evidence type="ECO:0000256" key="5">
    <source>
        <dbReference type="ARBA" id="ARBA00022490"/>
    </source>
</evidence>